<feature type="domain" description="DUF4942" evidence="1">
    <location>
        <begin position="277"/>
        <end position="479"/>
    </location>
</feature>
<name>A0A0A0SSN7_9VIBR</name>
<geneLocation type="plasmid" evidence="2 3">
    <name>p123</name>
</geneLocation>
<dbReference type="eggNOG" id="COG0827">
    <property type="taxonomic scope" value="Bacteria"/>
</dbReference>
<proteinExistence type="predicted"/>
<sequence>MSMDNQFYPTPVSLGVKAFNKFKNRRITRLLEPQAGRGDLVDVVHELASGRYSKVEVDCCEIDFNNQAILREKKYRIVGHDFLSYRGACLYSHILMNPPFASGVQHVLHAWNLLFHGELVAILNAETIRNPYTKERRFLVDIIEQHGSVEFVSEAFLSPDTQRKTPVEVAIIHLEKESNFKAEFIDNLKKEKVEEGIRADDIEVPKDLVVPKSKIQNMVIAFECAVEAARSAAKANARANYYANMLGRSITDETTNCHDSESCVKSVTSELNEAYLKLKERAWSSVLRSTEVLDRLSSQAQKRLESEFASICDLDFTVENIYGFLQGLVEQQGTIQIEMICDVFDMISKYHPENRAYYQGWKSNQKHRVNAYRVLMTRFIIPANRRDYYSWSNSLAWDDQQMFTDFDKVFAMLDGQHHTTPYGVVNLFGDKYKELSSGERCSSDYFDIRFYPKAGTFHIFPRRKDLIDRLNRIVGKHRAWLPQSDQDGSTGFWEQYDKAEAVTRRMDLSRLNSWRLNHGSDGEKEREATKLLEQHEMALERLGIDFDGSNAITDQRDDERQIPLLKAS</sequence>
<dbReference type="EMBL" id="CP009357">
    <property type="protein sequence ID" value="AIW17319.1"/>
    <property type="molecule type" value="Genomic_DNA"/>
</dbReference>
<protein>
    <recommendedName>
        <fullName evidence="1">DUF4942 domain-containing protein</fullName>
    </recommendedName>
</protein>
<evidence type="ECO:0000313" key="2">
    <source>
        <dbReference type="EMBL" id="AIW17319.1"/>
    </source>
</evidence>
<dbReference type="InterPro" id="IPR031339">
    <property type="entry name" value="DUF4942"/>
</dbReference>
<dbReference type="HOGENOM" id="CLU_038341_0_0_6"/>
<gene>
    <name evidence="2" type="ORF">IX91_24950</name>
</gene>
<evidence type="ECO:0000259" key="1">
    <source>
        <dbReference type="Pfam" id="PF13708"/>
    </source>
</evidence>
<organism evidence="2 3">
    <name type="scientific">Vibrio tubiashii ATCC 19109</name>
    <dbReference type="NCBI Taxonomy" id="1051646"/>
    <lineage>
        <taxon>Bacteria</taxon>
        <taxon>Pseudomonadati</taxon>
        <taxon>Pseudomonadota</taxon>
        <taxon>Gammaproteobacteria</taxon>
        <taxon>Vibrionales</taxon>
        <taxon>Vibrionaceae</taxon>
        <taxon>Vibrio</taxon>
        <taxon>Vibrio oreintalis group</taxon>
    </lineage>
</organism>
<dbReference type="KEGG" id="vtu:IX91_24950"/>
<reference evidence="2 3" key="1">
    <citation type="submission" date="2014-08" db="EMBL/GenBank/DDBJ databases">
        <title>First Complete Genome Sequence of the Shellfish Pathogen Vibrio tubiashii.</title>
        <authorList>
            <person name="Richards G.P."/>
            <person name="Needleman D.S."/>
            <person name="Watson M.A."/>
            <person name="Bono J.L."/>
        </authorList>
    </citation>
    <scope>NUCLEOTIDE SEQUENCE [LARGE SCALE GENOMIC DNA]</scope>
    <source>
        <strain evidence="2 3">ATCC 19109</strain>
        <plasmid evidence="3">Plasmid p123</plasmid>
    </source>
</reference>
<dbReference type="PATRIC" id="fig|1051646.9.peg.4705"/>
<dbReference type="SUPFAM" id="SSF53335">
    <property type="entry name" value="S-adenosyl-L-methionine-dependent methyltransferases"/>
    <property type="match status" value="1"/>
</dbReference>
<keyword evidence="2" id="KW-0614">Plasmid</keyword>
<dbReference type="InterPro" id="IPR029063">
    <property type="entry name" value="SAM-dependent_MTases_sf"/>
</dbReference>
<accession>A0A0A0SSN7</accession>
<dbReference type="AlphaFoldDB" id="A0A0A0SSN7"/>
<evidence type="ECO:0000313" key="3">
    <source>
        <dbReference type="Proteomes" id="UP000030071"/>
    </source>
</evidence>
<dbReference type="Gene3D" id="3.40.50.150">
    <property type="entry name" value="Vaccinia Virus protein VP39"/>
    <property type="match status" value="1"/>
</dbReference>
<dbReference type="Pfam" id="PF13708">
    <property type="entry name" value="DUF4942"/>
    <property type="match status" value="1"/>
</dbReference>
<dbReference type="Proteomes" id="UP000030071">
    <property type="component" value="Plasmid p123"/>
</dbReference>